<evidence type="ECO:0000259" key="1">
    <source>
        <dbReference type="Pfam" id="PF13643"/>
    </source>
</evidence>
<keyword evidence="3" id="KW-1185">Reference proteome</keyword>
<dbReference type="EMBL" id="JACATN010000002">
    <property type="protein sequence ID" value="MBT2160513.1"/>
    <property type="molecule type" value="Genomic_DNA"/>
</dbReference>
<reference evidence="3" key="2">
    <citation type="submission" date="2023-07" db="EMBL/GenBank/DDBJ databases">
        <title>Zobellia barbeyronii sp. nov., a new marine flavobacterium, isolated from green and red algae.</title>
        <authorList>
            <person name="Nedashkovskaya O.I."/>
            <person name="Otstavnykh N."/>
            <person name="Zhukova N."/>
            <person name="Guzev K."/>
            <person name="Chausova V."/>
            <person name="Tekutyeva L."/>
            <person name="Mikhailov V."/>
            <person name="Isaeva M."/>
        </authorList>
    </citation>
    <scope>NUCLEOTIDE SEQUENCE [LARGE SCALE GENOMIC DNA]</scope>
    <source>
        <strain evidence="3">KMM 6746</strain>
    </source>
</reference>
<comment type="caution">
    <text evidence="2">The sequence shown here is derived from an EMBL/GenBank/DDBJ whole genome shotgun (WGS) entry which is preliminary data.</text>
</comment>
<sequence length="200" mass="23142">MLIECTNCNIHLEAETIGEFLSAYSDDPIDSAKYSLFKCPKCFNPILTEQTMDFDNVDYQLAFGNIKILYPNSEFHLNPIIPEKLRDSLKESIKCFRANSYTATAIMCRRTIEGFCFLKGVKDKNLAKSIEKLKTNGIINEQLYEWANELRLVGNEAAHNIEIEFSVVDSRDILDFTIAILDFTYSFKDKFDRFKERQSK</sequence>
<protein>
    <submittedName>
        <fullName evidence="2">DUF4145 domain-containing protein</fullName>
    </submittedName>
</protein>
<organism evidence="2 3">
    <name type="scientific">Zobellia barbeyronii</name>
    <dbReference type="NCBI Taxonomy" id="2748009"/>
    <lineage>
        <taxon>Bacteria</taxon>
        <taxon>Pseudomonadati</taxon>
        <taxon>Bacteroidota</taxon>
        <taxon>Flavobacteriia</taxon>
        <taxon>Flavobacteriales</taxon>
        <taxon>Flavobacteriaceae</taxon>
        <taxon>Zobellia</taxon>
    </lineage>
</organism>
<gene>
    <name evidence="2" type="ORF">HW347_04500</name>
</gene>
<reference evidence="2 3" key="1">
    <citation type="submission" date="2020-06" db="EMBL/GenBank/DDBJ databases">
        <authorList>
            <person name="Isaeva M.P."/>
            <person name="Chernysheva N.Y."/>
        </authorList>
    </citation>
    <scope>NUCLEOTIDE SEQUENCE [LARGE SCALE GENOMIC DNA]</scope>
    <source>
        <strain evidence="2 3">KMM 6746</strain>
    </source>
</reference>
<dbReference type="Proteomes" id="UP000740413">
    <property type="component" value="Unassembled WGS sequence"/>
</dbReference>
<dbReference type="InterPro" id="IPR025285">
    <property type="entry name" value="DUF4145"/>
</dbReference>
<feature type="domain" description="DUF4145" evidence="1">
    <location>
        <begin position="91"/>
        <end position="176"/>
    </location>
</feature>
<accession>A0ABS5WC77</accession>
<proteinExistence type="predicted"/>
<dbReference type="RefSeq" id="WP_214610745.1">
    <property type="nucleotide sequence ID" value="NZ_JACATN010000002.1"/>
</dbReference>
<evidence type="ECO:0000313" key="3">
    <source>
        <dbReference type="Proteomes" id="UP000740413"/>
    </source>
</evidence>
<dbReference type="Pfam" id="PF13643">
    <property type="entry name" value="DUF4145"/>
    <property type="match status" value="1"/>
</dbReference>
<name>A0ABS5WC77_9FLAO</name>
<evidence type="ECO:0000313" key="2">
    <source>
        <dbReference type="EMBL" id="MBT2160513.1"/>
    </source>
</evidence>